<evidence type="ECO:0000313" key="2">
    <source>
        <dbReference type="Proteomes" id="UP000214720"/>
    </source>
</evidence>
<reference evidence="2" key="1">
    <citation type="submission" date="2017-01" db="EMBL/GenBank/DDBJ databases">
        <title>Genome Analysis of Deinococcus marmoris KOPRI26562.</title>
        <authorList>
            <person name="Kim J.H."/>
            <person name="Oh H.-M."/>
        </authorList>
    </citation>
    <scope>NUCLEOTIDE SEQUENCE [LARGE SCALE GENOMIC DNA]</scope>
    <source>
        <strain evidence="2">PAMC 26633</strain>
    </source>
</reference>
<dbReference type="AlphaFoldDB" id="A0A226WKA0"/>
<accession>A0A226WKA0</accession>
<name>A0A226WKA0_CABSO</name>
<dbReference type="EMBL" id="MTHB01000304">
    <property type="protein sequence ID" value="OXC71615.1"/>
    <property type="molecule type" value="Genomic_DNA"/>
</dbReference>
<protein>
    <submittedName>
        <fullName evidence="1">Uncharacterized protein</fullName>
    </submittedName>
</protein>
<gene>
    <name evidence="1" type="ORF">BSU04_46295</name>
</gene>
<evidence type="ECO:0000313" key="1">
    <source>
        <dbReference type="EMBL" id="OXC71615.1"/>
    </source>
</evidence>
<dbReference type="Proteomes" id="UP000214720">
    <property type="component" value="Unassembled WGS sequence"/>
</dbReference>
<organism evidence="1 2">
    <name type="scientific">Caballeronia sordidicola</name>
    <name type="common">Burkholderia sordidicola</name>
    <dbReference type="NCBI Taxonomy" id="196367"/>
    <lineage>
        <taxon>Bacteria</taxon>
        <taxon>Pseudomonadati</taxon>
        <taxon>Pseudomonadota</taxon>
        <taxon>Betaproteobacteria</taxon>
        <taxon>Burkholderiales</taxon>
        <taxon>Burkholderiaceae</taxon>
        <taxon>Caballeronia</taxon>
    </lineage>
</organism>
<sequence>MIVIARLIQALAPMTFSIQPGLLRSTLRRHVPPRTGTLAMS</sequence>
<comment type="caution">
    <text evidence="1">The sequence shown here is derived from an EMBL/GenBank/DDBJ whole genome shotgun (WGS) entry which is preliminary data.</text>
</comment>
<proteinExistence type="predicted"/>